<sequence>MTDTHVLHFDLIVIGFGKAGKTIAMERGRAGDRVAIVERSPAMYGGTCINIGCIPTKSLLYSTDEGIDWQESVTTRDELIEALNRANLGMAQEAGVTVIDAEARFTGPRQLSLSVAGVADGGDTVLDAERLVINTGAVTDLPPIPGVDGPRVHDSTSIQHVSPLPARLAIIGTGPVGLEFASLFSGQGSEVTVIGSSEPFAAYDESVAEEARALLEARGVRFLTGARAQRLEDADTHVTVTYAREGVDGHLGADAVLLATGRAPATDGLGLEAAGVETGERGEVCVDEQLRTSAEGVWAVGDVHGGPQQTYLSYDDYRVLSSQFSGDGTYTTAGRTFPTTIFTSPPLSHIGLTAREAGEQGLDVTVTSAKVADMPIVPRPKILGQPEGLAQFVVDSGTDAILGATLLMSDSQELINTVALGMRHGVSASELGRGIYTHPSSSEVFNQLLGP</sequence>
<dbReference type="GO" id="GO:0016152">
    <property type="term" value="F:mercury (II) reductase (NADP+) activity"/>
    <property type="evidence" value="ECO:0007669"/>
    <property type="project" value="UniProtKB-EC"/>
</dbReference>
<keyword evidence="7" id="KW-1015">Disulfide bond</keyword>
<evidence type="ECO:0000313" key="13">
    <source>
        <dbReference type="Proteomes" id="UP001180840"/>
    </source>
</evidence>
<evidence type="ECO:0000256" key="1">
    <source>
        <dbReference type="ARBA" id="ARBA00001974"/>
    </source>
</evidence>
<evidence type="ECO:0000256" key="8">
    <source>
        <dbReference type="ARBA" id="ARBA00023284"/>
    </source>
</evidence>
<dbReference type="InterPro" id="IPR036188">
    <property type="entry name" value="FAD/NAD-bd_sf"/>
</dbReference>
<evidence type="ECO:0000256" key="5">
    <source>
        <dbReference type="ARBA" id="ARBA00022857"/>
    </source>
</evidence>
<dbReference type="InterPro" id="IPR023753">
    <property type="entry name" value="FAD/NAD-binding_dom"/>
</dbReference>
<comment type="similarity">
    <text evidence="2 9">Belongs to the class-I pyridine nucleotide-disulfide oxidoreductase family.</text>
</comment>
<dbReference type="PRINTS" id="PR00411">
    <property type="entry name" value="PNDRDTASEI"/>
</dbReference>
<feature type="domain" description="FAD/NAD(P)-binding" evidence="11">
    <location>
        <begin position="9"/>
        <end position="312"/>
    </location>
</feature>
<comment type="caution">
    <text evidence="12">The sequence shown here is derived from an EMBL/GenBank/DDBJ whole genome shotgun (WGS) entry which is preliminary data.</text>
</comment>
<dbReference type="EC" id="1.16.1.1" evidence="12"/>
<keyword evidence="8 9" id="KW-0676">Redox-active center</keyword>
<dbReference type="SUPFAM" id="SSF55424">
    <property type="entry name" value="FAD/NAD-linked reductases, dimerisation (C-terminal) domain"/>
    <property type="match status" value="1"/>
</dbReference>
<proteinExistence type="inferred from homology"/>
<evidence type="ECO:0000259" key="11">
    <source>
        <dbReference type="Pfam" id="PF07992"/>
    </source>
</evidence>
<accession>A0ABU2A041</accession>
<organism evidence="12 13">
    <name type="scientific">Corynebacterium guangdongense</name>
    <dbReference type="NCBI Taxonomy" id="1783348"/>
    <lineage>
        <taxon>Bacteria</taxon>
        <taxon>Bacillati</taxon>
        <taxon>Actinomycetota</taxon>
        <taxon>Actinomycetes</taxon>
        <taxon>Mycobacteriales</taxon>
        <taxon>Corynebacteriaceae</taxon>
        <taxon>Corynebacterium</taxon>
    </lineage>
</organism>
<evidence type="ECO:0000256" key="4">
    <source>
        <dbReference type="ARBA" id="ARBA00022827"/>
    </source>
</evidence>
<dbReference type="SUPFAM" id="SSF51905">
    <property type="entry name" value="FAD/NAD(P)-binding domain"/>
    <property type="match status" value="1"/>
</dbReference>
<gene>
    <name evidence="12" type="ORF">J2S39_002237</name>
</gene>
<keyword evidence="5" id="KW-0521">NADP</keyword>
<dbReference type="Pfam" id="PF07992">
    <property type="entry name" value="Pyr_redox_2"/>
    <property type="match status" value="1"/>
</dbReference>
<dbReference type="Gene3D" id="3.50.50.60">
    <property type="entry name" value="FAD/NAD(P)-binding domain"/>
    <property type="match status" value="2"/>
</dbReference>
<protein>
    <submittedName>
        <fullName evidence="12">Mercuric reductase</fullName>
        <ecNumber evidence="12">1.16.1.1</ecNumber>
    </submittedName>
</protein>
<keyword evidence="13" id="KW-1185">Reference proteome</keyword>
<dbReference type="PROSITE" id="PS00076">
    <property type="entry name" value="PYRIDINE_REDOX_1"/>
    <property type="match status" value="1"/>
</dbReference>
<evidence type="ECO:0000313" key="12">
    <source>
        <dbReference type="EMBL" id="MDR7330561.1"/>
    </source>
</evidence>
<dbReference type="InterPro" id="IPR016156">
    <property type="entry name" value="FAD/NAD-linked_Rdtase_dimer_sf"/>
</dbReference>
<dbReference type="EMBL" id="JAVDXZ010000001">
    <property type="protein sequence ID" value="MDR7330561.1"/>
    <property type="molecule type" value="Genomic_DNA"/>
</dbReference>
<dbReference type="Pfam" id="PF02852">
    <property type="entry name" value="Pyr_redox_dim"/>
    <property type="match status" value="1"/>
</dbReference>
<evidence type="ECO:0000256" key="6">
    <source>
        <dbReference type="ARBA" id="ARBA00023002"/>
    </source>
</evidence>
<dbReference type="Gene3D" id="3.30.390.30">
    <property type="match status" value="1"/>
</dbReference>
<dbReference type="InterPro" id="IPR001100">
    <property type="entry name" value="Pyr_nuc-diS_OxRdtase"/>
</dbReference>
<keyword evidence="4 9" id="KW-0274">FAD</keyword>
<feature type="domain" description="Pyridine nucleotide-disulphide oxidoreductase dimerisation" evidence="10">
    <location>
        <begin position="338"/>
        <end position="447"/>
    </location>
</feature>
<dbReference type="RefSeq" id="WP_290196367.1">
    <property type="nucleotide sequence ID" value="NZ_CP047654.1"/>
</dbReference>
<evidence type="ECO:0000256" key="3">
    <source>
        <dbReference type="ARBA" id="ARBA00022630"/>
    </source>
</evidence>
<dbReference type="PANTHER" id="PTHR43014">
    <property type="entry name" value="MERCURIC REDUCTASE"/>
    <property type="match status" value="1"/>
</dbReference>
<dbReference type="PRINTS" id="PR00368">
    <property type="entry name" value="FADPNR"/>
</dbReference>
<dbReference type="InterPro" id="IPR012999">
    <property type="entry name" value="Pyr_OxRdtase_I_AS"/>
</dbReference>
<evidence type="ECO:0000256" key="2">
    <source>
        <dbReference type="ARBA" id="ARBA00007532"/>
    </source>
</evidence>
<dbReference type="Proteomes" id="UP001180840">
    <property type="component" value="Unassembled WGS sequence"/>
</dbReference>
<dbReference type="PIRSF" id="PIRSF000350">
    <property type="entry name" value="Mercury_reductase_MerA"/>
    <property type="match status" value="1"/>
</dbReference>
<dbReference type="PANTHER" id="PTHR43014:SF2">
    <property type="entry name" value="MERCURIC REDUCTASE"/>
    <property type="match status" value="1"/>
</dbReference>
<keyword evidence="6 9" id="KW-0560">Oxidoreductase</keyword>
<evidence type="ECO:0000259" key="10">
    <source>
        <dbReference type="Pfam" id="PF02852"/>
    </source>
</evidence>
<dbReference type="InterPro" id="IPR004099">
    <property type="entry name" value="Pyr_nucl-diS_OxRdtase_dimer"/>
</dbReference>
<reference evidence="12" key="1">
    <citation type="submission" date="2023-07" db="EMBL/GenBank/DDBJ databases">
        <title>Sequencing the genomes of 1000 actinobacteria strains.</title>
        <authorList>
            <person name="Klenk H.-P."/>
        </authorList>
    </citation>
    <scope>NUCLEOTIDE SEQUENCE</scope>
    <source>
        <strain evidence="12">DSM 107476</strain>
    </source>
</reference>
<name>A0ABU2A041_9CORY</name>
<comment type="cofactor">
    <cofactor evidence="1">
        <name>FAD</name>
        <dbReference type="ChEBI" id="CHEBI:57692"/>
    </cofactor>
</comment>
<evidence type="ECO:0000256" key="9">
    <source>
        <dbReference type="RuleBase" id="RU003691"/>
    </source>
</evidence>
<keyword evidence="3 9" id="KW-0285">Flavoprotein</keyword>
<evidence type="ECO:0000256" key="7">
    <source>
        <dbReference type="ARBA" id="ARBA00023157"/>
    </source>
</evidence>